<evidence type="ECO:0000313" key="25">
    <source>
        <dbReference type="EMBL" id="NXE46607.1"/>
    </source>
</evidence>
<feature type="domain" description="C2" evidence="22">
    <location>
        <begin position="601"/>
        <end position="730"/>
    </location>
</feature>
<evidence type="ECO:0000256" key="5">
    <source>
        <dbReference type="ARBA" id="ARBA00004496"/>
    </source>
</evidence>
<organism evidence="25 26">
    <name type="scientific">Casuarius casuarius</name>
    <name type="common">Southern cassowary</name>
    <name type="synonym">Struthio casuarius</name>
    <dbReference type="NCBI Taxonomy" id="8787"/>
    <lineage>
        <taxon>Eukaryota</taxon>
        <taxon>Metazoa</taxon>
        <taxon>Chordata</taxon>
        <taxon>Craniata</taxon>
        <taxon>Vertebrata</taxon>
        <taxon>Euteleostomi</taxon>
        <taxon>Archelosauria</taxon>
        <taxon>Archosauria</taxon>
        <taxon>Dinosauria</taxon>
        <taxon>Saurischia</taxon>
        <taxon>Theropoda</taxon>
        <taxon>Coelurosauria</taxon>
        <taxon>Aves</taxon>
        <taxon>Palaeognathae</taxon>
        <taxon>Casuariiformes</taxon>
        <taxon>Casuariidae</taxon>
        <taxon>Casuarius</taxon>
    </lineage>
</organism>
<dbReference type="Gene3D" id="3.20.20.190">
    <property type="entry name" value="Phosphatidylinositol (PI) phosphodiesterase"/>
    <property type="match status" value="1"/>
</dbReference>
<dbReference type="Pfam" id="PF00387">
    <property type="entry name" value="PI-PLC-Y"/>
    <property type="match status" value="1"/>
</dbReference>
<evidence type="ECO:0000256" key="20">
    <source>
        <dbReference type="SAM" id="MobiDB-lite"/>
    </source>
</evidence>
<dbReference type="FunFam" id="1.10.238.10:FF:000005">
    <property type="entry name" value="Phosphoinositide phospholipase C"/>
    <property type="match status" value="1"/>
</dbReference>
<dbReference type="InterPro" id="IPR001711">
    <property type="entry name" value="PLipase_C_Pinositol-sp_Y"/>
</dbReference>
<evidence type="ECO:0000256" key="19">
    <source>
        <dbReference type="RuleBase" id="RU361133"/>
    </source>
</evidence>
<evidence type="ECO:0000256" key="1">
    <source>
        <dbReference type="ARBA" id="ARBA00001913"/>
    </source>
</evidence>
<accession>A0A7K8N017</accession>
<dbReference type="Pfam" id="PF09279">
    <property type="entry name" value="EF-hand_like"/>
    <property type="match status" value="1"/>
</dbReference>
<dbReference type="InterPro" id="IPR018247">
    <property type="entry name" value="EF_Hand_1_Ca_BS"/>
</dbReference>
<evidence type="ECO:0000256" key="3">
    <source>
        <dbReference type="ARBA" id="ARBA00004170"/>
    </source>
</evidence>
<comment type="caution">
    <text evidence="25">The sequence shown here is derived from an EMBL/GenBank/DDBJ whole genome shotgun (WGS) entry which is preliminary data.</text>
</comment>
<dbReference type="Pfam" id="PF00168">
    <property type="entry name" value="C2"/>
    <property type="match status" value="1"/>
</dbReference>
<feature type="domain" description="PH" evidence="21">
    <location>
        <begin position="1"/>
        <end position="107"/>
    </location>
</feature>
<dbReference type="Gene3D" id="1.10.238.10">
    <property type="entry name" value="EF-hand"/>
    <property type="match status" value="2"/>
</dbReference>
<evidence type="ECO:0000256" key="14">
    <source>
        <dbReference type="ARBA" id="ARBA00023136"/>
    </source>
</evidence>
<reference evidence="25 26" key="1">
    <citation type="submission" date="2019-09" db="EMBL/GenBank/DDBJ databases">
        <title>Bird 10,000 Genomes (B10K) Project - Family phase.</title>
        <authorList>
            <person name="Zhang G."/>
        </authorList>
    </citation>
    <scope>NUCLEOTIDE SEQUENCE [LARGE SCALE GENOMIC DNA]</scope>
    <source>
        <strain evidence="25">B10K-LSUMZ-50683</strain>
        <tissue evidence="25">Muscle</tissue>
    </source>
</reference>
<dbReference type="InterPro" id="IPR011992">
    <property type="entry name" value="EF-hand-dom_pair"/>
</dbReference>
<dbReference type="InterPro" id="IPR000008">
    <property type="entry name" value="C2_dom"/>
</dbReference>
<dbReference type="FunFam" id="2.60.40.150:FF:000058">
    <property type="entry name" value="Phosphoinositide phospholipase C"/>
    <property type="match status" value="1"/>
</dbReference>
<keyword evidence="7" id="KW-0479">Metal-binding</keyword>
<keyword evidence="11" id="KW-0106">Calcium</keyword>
<dbReference type="AlphaFoldDB" id="A0A7K8N017"/>
<comment type="cofactor">
    <cofactor evidence="1">
        <name>Ca(2+)</name>
        <dbReference type="ChEBI" id="CHEBI:29108"/>
    </cofactor>
</comment>
<dbReference type="GO" id="GO:0035556">
    <property type="term" value="P:intracellular signal transduction"/>
    <property type="evidence" value="ECO:0007669"/>
    <property type="project" value="InterPro"/>
</dbReference>
<dbReference type="InterPro" id="IPR001192">
    <property type="entry name" value="PI-PLC_fam"/>
</dbReference>
<dbReference type="GO" id="GO:0005509">
    <property type="term" value="F:calcium ion binding"/>
    <property type="evidence" value="ECO:0007669"/>
    <property type="project" value="InterPro"/>
</dbReference>
<comment type="catalytic activity">
    <reaction evidence="18">
        <text>a 1,2-diacyl-sn-glycero-3-phospho-(1D-myo-inositol) + H2O = 1D-myo-inositol 1-phosphate + a 1,2-diacyl-sn-glycerol + H(+)</text>
        <dbReference type="Rhea" id="RHEA:43484"/>
        <dbReference type="ChEBI" id="CHEBI:15377"/>
        <dbReference type="ChEBI" id="CHEBI:15378"/>
        <dbReference type="ChEBI" id="CHEBI:17815"/>
        <dbReference type="ChEBI" id="CHEBI:57880"/>
        <dbReference type="ChEBI" id="CHEBI:58433"/>
    </reaction>
    <physiologicalReaction direction="left-to-right" evidence="18">
        <dbReference type="Rhea" id="RHEA:43485"/>
    </physiologicalReaction>
</comment>
<proteinExistence type="predicted"/>
<dbReference type="PROSITE" id="PS50004">
    <property type="entry name" value="C2"/>
    <property type="match status" value="1"/>
</dbReference>
<dbReference type="InterPro" id="IPR002048">
    <property type="entry name" value="EF_hand_dom"/>
</dbReference>
<dbReference type="PROSITE" id="PS00018">
    <property type="entry name" value="EF_HAND_1"/>
    <property type="match status" value="2"/>
</dbReference>
<evidence type="ECO:0000256" key="10">
    <source>
        <dbReference type="ARBA" id="ARBA00022824"/>
    </source>
</evidence>
<dbReference type="SUPFAM" id="SSF50729">
    <property type="entry name" value="PH domain-like"/>
    <property type="match status" value="1"/>
</dbReference>
<dbReference type="Pfam" id="PF13202">
    <property type="entry name" value="EF-hand_5"/>
    <property type="match status" value="1"/>
</dbReference>
<evidence type="ECO:0000256" key="16">
    <source>
        <dbReference type="ARBA" id="ARBA00023242"/>
    </source>
</evidence>
<dbReference type="SUPFAM" id="SSF47473">
    <property type="entry name" value="EF-hand"/>
    <property type="match status" value="1"/>
</dbReference>
<dbReference type="Proteomes" id="UP000524187">
    <property type="component" value="Unassembled WGS sequence"/>
</dbReference>
<dbReference type="EC" id="3.1.4.11" evidence="19"/>
<feature type="non-terminal residue" evidence="25">
    <location>
        <position position="749"/>
    </location>
</feature>
<evidence type="ECO:0000259" key="24">
    <source>
        <dbReference type="PROSITE" id="PS50222"/>
    </source>
</evidence>
<dbReference type="GO" id="GO:0005634">
    <property type="term" value="C:nucleus"/>
    <property type="evidence" value="ECO:0007669"/>
    <property type="project" value="UniProtKB-SubCell"/>
</dbReference>
<keyword evidence="14" id="KW-0472">Membrane</keyword>
<dbReference type="EMBL" id="VWPT01000015">
    <property type="protein sequence ID" value="NXE46607.1"/>
    <property type="molecule type" value="Genomic_DNA"/>
</dbReference>
<evidence type="ECO:0000259" key="21">
    <source>
        <dbReference type="PROSITE" id="PS50003"/>
    </source>
</evidence>
<evidence type="ECO:0000256" key="2">
    <source>
        <dbReference type="ARBA" id="ARBA00004123"/>
    </source>
</evidence>
<evidence type="ECO:0000313" key="26">
    <source>
        <dbReference type="Proteomes" id="UP000524187"/>
    </source>
</evidence>
<dbReference type="FunFam" id="1.10.238.10:FF:000145">
    <property type="entry name" value="Phosphoinositide phospholipase C"/>
    <property type="match status" value="1"/>
</dbReference>
<dbReference type="Pfam" id="PF00388">
    <property type="entry name" value="PI-PLC-X"/>
    <property type="match status" value="1"/>
</dbReference>
<keyword evidence="10" id="KW-0256">Endoplasmic reticulum</keyword>
<feature type="domain" description="EF-hand" evidence="24">
    <location>
        <begin position="119"/>
        <end position="154"/>
    </location>
</feature>
<evidence type="ECO:0000259" key="23">
    <source>
        <dbReference type="PROSITE" id="PS50008"/>
    </source>
</evidence>
<dbReference type="SMART" id="SM00233">
    <property type="entry name" value="PH"/>
    <property type="match status" value="1"/>
</dbReference>
<dbReference type="PROSITE" id="PS50003">
    <property type="entry name" value="PH_DOMAIN"/>
    <property type="match status" value="1"/>
</dbReference>
<sequence length="749" mass="84690">MQQGTLMRKVKSKSWKKQRYFKLQEDCMTIWYQSKRTGKTESAFSISDVETVREGHQSEVLQSLAEEFPPERCFTIVFYGRRGNLDLIAGSAEEAQCWIQGLRQLIEPPKFFSLASALGPRTWIRDWFQKADKNKDGRMNFKEVQHLLKMMNVDMNEDHALRLFQAADKSESGTLEGEEFVLFYKALTQREEVLSLFQDFSEDGKKLTLLELVDFLQQEQLESEGTEELAMELIDKYEPSETAKARHVLSADGFLMYLCSPEGSIFNPRHQALWQDMTQPLCHYFISSSHNTYLIEDQIRGQSSIEGYIRALKRGCRCLEVDCWDGPNGEPMVYHGHTFTSKIPFREVVSTLGKYAFQVGHPFPGCWVLRGPCSHPQRQAQSTAMLGITVLDESGMRRCPCCPPLTGSSSNISLLGAGELKHKILLKGKKIGRLEDTLDGPGDEVPEVSDEDNGAEAEEEKRRAKVVTRRGSALQKDRESLAQALSDCIVYCKSVAFQGFQEARSHSRPSEISSFAEAKARKLIREAGNEFVRHNAWQLTRIYPSGMRTDSSNYSPQEMWNVGCQIVALNFQTAGAEMDLCDGLFSQNGRCGYVLKPSFMRDEGTLFNPSDPSSWESPGPVTLTIQVISGQQLPKVANSKAEAVIDPLVRVEIHGVPGDQAHQETKYIENNGFNPRWDETLQFQIHVPELALVRFVVEDYDKTSRNDFVGQFTLAFANIKPGYRHIHLLSKDGTSIPPSSLFVHIRITE</sequence>
<keyword evidence="13 19" id="KW-0443">Lipid metabolism</keyword>
<dbReference type="Pfam" id="PF00169">
    <property type="entry name" value="PH"/>
    <property type="match status" value="1"/>
</dbReference>
<dbReference type="PRINTS" id="PR00390">
    <property type="entry name" value="PHPHLIPASEC"/>
</dbReference>
<evidence type="ECO:0000256" key="8">
    <source>
        <dbReference type="ARBA" id="ARBA00022737"/>
    </source>
</evidence>
<dbReference type="InterPro" id="IPR035892">
    <property type="entry name" value="C2_domain_sf"/>
</dbReference>
<keyword evidence="6" id="KW-0963">Cytoplasm</keyword>
<evidence type="ECO:0000256" key="9">
    <source>
        <dbReference type="ARBA" id="ARBA00022801"/>
    </source>
</evidence>
<gene>
    <name evidence="25" type="primary">Plcd4</name>
    <name evidence="25" type="ORF">CASCAS_R10382</name>
</gene>
<evidence type="ECO:0000256" key="4">
    <source>
        <dbReference type="ARBA" id="ARBA00004240"/>
    </source>
</evidence>
<dbReference type="PANTHER" id="PTHR10336">
    <property type="entry name" value="PHOSPHOINOSITIDE-SPECIFIC PHOSPHOLIPASE C FAMILY PROTEIN"/>
    <property type="match status" value="1"/>
</dbReference>
<dbReference type="GO" id="GO:0016042">
    <property type="term" value="P:lipid catabolic process"/>
    <property type="evidence" value="ECO:0007669"/>
    <property type="project" value="UniProtKB-KW"/>
</dbReference>
<dbReference type="SUPFAM" id="SSF49562">
    <property type="entry name" value="C2 domain (Calcium/lipid-binding domain, CaLB)"/>
    <property type="match status" value="1"/>
</dbReference>
<evidence type="ECO:0000256" key="13">
    <source>
        <dbReference type="ARBA" id="ARBA00023098"/>
    </source>
</evidence>
<feature type="domain" description="PI-PLC Y-box" evidence="23">
    <location>
        <begin position="485"/>
        <end position="601"/>
    </location>
</feature>
<evidence type="ECO:0000256" key="12">
    <source>
        <dbReference type="ARBA" id="ARBA00022963"/>
    </source>
</evidence>
<keyword evidence="16" id="KW-0539">Nucleus</keyword>
<dbReference type="SMART" id="SM00148">
    <property type="entry name" value="PLCXc"/>
    <property type="match status" value="1"/>
</dbReference>
<dbReference type="SMART" id="SM00054">
    <property type="entry name" value="EFh"/>
    <property type="match status" value="2"/>
</dbReference>
<keyword evidence="8" id="KW-0677">Repeat</keyword>
<evidence type="ECO:0000256" key="6">
    <source>
        <dbReference type="ARBA" id="ARBA00022490"/>
    </source>
</evidence>
<keyword evidence="12 19" id="KW-0442">Lipid degradation</keyword>
<feature type="domain" description="EF-hand" evidence="24">
    <location>
        <begin position="155"/>
        <end position="190"/>
    </location>
</feature>
<feature type="compositionally biased region" description="Acidic residues" evidence="20">
    <location>
        <begin position="437"/>
        <end position="458"/>
    </location>
</feature>
<evidence type="ECO:0000256" key="7">
    <source>
        <dbReference type="ARBA" id="ARBA00022723"/>
    </source>
</evidence>
<dbReference type="PROSITE" id="PS50008">
    <property type="entry name" value="PIPLC_Y_DOMAIN"/>
    <property type="match status" value="1"/>
</dbReference>
<dbReference type="CDD" id="cd13363">
    <property type="entry name" value="PH_PLC_delta"/>
    <property type="match status" value="1"/>
</dbReference>
<dbReference type="InterPro" id="IPR001849">
    <property type="entry name" value="PH_domain"/>
</dbReference>
<keyword evidence="9 19" id="KW-0378">Hydrolase</keyword>
<dbReference type="SMART" id="SM00239">
    <property type="entry name" value="C2"/>
    <property type="match status" value="1"/>
</dbReference>
<dbReference type="CDD" id="cd16219">
    <property type="entry name" value="EFh_PI-PLCdelta4"/>
    <property type="match status" value="1"/>
</dbReference>
<evidence type="ECO:0000256" key="18">
    <source>
        <dbReference type="ARBA" id="ARBA00023726"/>
    </source>
</evidence>
<dbReference type="Gene3D" id="2.60.40.150">
    <property type="entry name" value="C2 domain"/>
    <property type="match status" value="1"/>
</dbReference>
<evidence type="ECO:0000256" key="11">
    <source>
        <dbReference type="ARBA" id="ARBA00022837"/>
    </source>
</evidence>
<comment type="catalytic activity">
    <reaction evidence="17">
        <text>a 1,2-diacyl-sn-glycero-3-phospho-(1D-myo-inositol-4,5-bisphosphate) + H2O = 1D-myo-inositol 1,4,5-trisphosphate + a 1,2-diacyl-sn-glycerol + H(+)</text>
        <dbReference type="Rhea" id="RHEA:33179"/>
        <dbReference type="ChEBI" id="CHEBI:15377"/>
        <dbReference type="ChEBI" id="CHEBI:15378"/>
        <dbReference type="ChEBI" id="CHEBI:17815"/>
        <dbReference type="ChEBI" id="CHEBI:58456"/>
        <dbReference type="ChEBI" id="CHEBI:203600"/>
        <dbReference type="EC" id="3.1.4.11"/>
    </reaction>
    <physiologicalReaction direction="left-to-right" evidence="17">
        <dbReference type="Rhea" id="RHEA:33180"/>
    </physiologicalReaction>
</comment>
<keyword evidence="15" id="KW-0807">Transducer</keyword>
<dbReference type="FunFam" id="2.30.29.30:FF:000088">
    <property type="entry name" value="Phosphoinositide phospholipase C"/>
    <property type="match status" value="1"/>
</dbReference>
<feature type="non-terminal residue" evidence="25">
    <location>
        <position position="1"/>
    </location>
</feature>
<dbReference type="CDD" id="cd00275">
    <property type="entry name" value="C2_PLC_like"/>
    <property type="match status" value="1"/>
</dbReference>
<name>A0A7K8N017_CASCA</name>
<dbReference type="PANTHER" id="PTHR10336:SF31">
    <property type="entry name" value="1-PHOSPHATIDYLINOSITOL 4,5-BISPHOSPHATE PHOSPHODIESTERASE DELTA-4"/>
    <property type="match status" value="1"/>
</dbReference>
<protein>
    <recommendedName>
        <fullName evidence="19">Phosphoinositide phospholipase C</fullName>
        <ecNumber evidence="19">3.1.4.11</ecNumber>
    </recommendedName>
</protein>
<dbReference type="PROSITE" id="PS50007">
    <property type="entry name" value="PIPLC_X_DOMAIN"/>
    <property type="match status" value="1"/>
</dbReference>
<feature type="region of interest" description="Disordered" evidence="20">
    <location>
        <begin position="436"/>
        <end position="464"/>
    </location>
</feature>
<dbReference type="InterPro" id="IPR015359">
    <property type="entry name" value="PLC_EF-hand-like"/>
</dbReference>
<dbReference type="InterPro" id="IPR011993">
    <property type="entry name" value="PH-like_dom_sf"/>
</dbReference>
<evidence type="ECO:0000256" key="17">
    <source>
        <dbReference type="ARBA" id="ARBA00023674"/>
    </source>
</evidence>
<evidence type="ECO:0000256" key="15">
    <source>
        <dbReference type="ARBA" id="ARBA00023224"/>
    </source>
</evidence>
<comment type="subcellular location">
    <subcellularLocation>
        <location evidence="5">Cytoplasm</location>
    </subcellularLocation>
    <subcellularLocation>
        <location evidence="4">Endoplasmic reticulum</location>
    </subcellularLocation>
    <subcellularLocation>
        <location evidence="3">Membrane</location>
        <topology evidence="3">Peripheral membrane protein</topology>
    </subcellularLocation>
    <subcellularLocation>
        <location evidence="2">Nucleus</location>
    </subcellularLocation>
</comment>
<dbReference type="SUPFAM" id="SSF51695">
    <property type="entry name" value="PLC-like phosphodiesterases"/>
    <property type="match status" value="1"/>
</dbReference>
<keyword evidence="26" id="KW-1185">Reference proteome</keyword>
<dbReference type="InterPro" id="IPR000909">
    <property type="entry name" value="PLipase_C_PInositol-sp_X_dom"/>
</dbReference>
<dbReference type="GO" id="GO:0005886">
    <property type="term" value="C:plasma membrane"/>
    <property type="evidence" value="ECO:0007669"/>
    <property type="project" value="TreeGrafter"/>
</dbReference>
<dbReference type="GO" id="GO:0005783">
    <property type="term" value="C:endoplasmic reticulum"/>
    <property type="evidence" value="ECO:0007669"/>
    <property type="project" value="UniProtKB-SubCell"/>
</dbReference>
<dbReference type="Gene3D" id="2.30.29.30">
    <property type="entry name" value="Pleckstrin-homology domain (PH domain)/Phosphotyrosine-binding domain (PTB)"/>
    <property type="match status" value="1"/>
</dbReference>
<dbReference type="InterPro" id="IPR017946">
    <property type="entry name" value="PLC-like_Pdiesterase_TIM-brl"/>
</dbReference>
<dbReference type="GO" id="GO:0004435">
    <property type="term" value="F:phosphatidylinositol-4,5-bisphosphate phospholipase C activity"/>
    <property type="evidence" value="ECO:0007669"/>
    <property type="project" value="UniProtKB-EC"/>
</dbReference>
<dbReference type="PROSITE" id="PS50222">
    <property type="entry name" value="EF_HAND_2"/>
    <property type="match status" value="2"/>
</dbReference>
<evidence type="ECO:0000259" key="22">
    <source>
        <dbReference type="PROSITE" id="PS50004"/>
    </source>
</evidence>
<dbReference type="SMART" id="SM00149">
    <property type="entry name" value="PLCYc"/>
    <property type="match status" value="1"/>
</dbReference>